<reference evidence="2 3" key="1">
    <citation type="submission" date="2019-01" db="EMBL/GenBank/DDBJ databases">
        <title>Genome sequencing of the rare red list fungi Fomitopsis rosea.</title>
        <authorList>
            <person name="Buettner E."/>
            <person name="Kellner H."/>
        </authorList>
    </citation>
    <scope>NUCLEOTIDE SEQUENCE [LARGE SCALE GENOMIC DNA]</scope>
    <source>
        <strain evidence="2 3">DSM 105464</strain>
    </source>
</reference>
<dbReference type="AlphaFoldDB" id="A0A4Y9XVE5"/>
<evidence type="ECO:0000259" key="1">
    <source>
        <dbReference type="Pfam" id="PF12697"/>
    </source>
</evidence>
<evidence type="ECO:0000313" key="2">
    <source>
        <dbReference type="EMBL" id="TFY53742.1"/>
    </source>
</evidence>
<sequence>MPALEVGPGKSTFTYTDSGVPLSHSNVPYITVFVVHGILFNNLIFKRLQSIAPPANLRIVAINRRGYRGSTPVSEESAKLLTTGTAEEKLRTSDELCKEILYFADAFIQTEGVPPILNDRHGGGIALLGWSAGNSYVTRAIADIANYPPEMQARLAKYVRALIMEDPPSLALGLPLPEETWSYSHLTSLPKDKRDAFNVQWLTAYFEHGDLSSRDKSVIEYILPSSSRTPTLYNMTLEERAAMIEPVEDSELPFMLGMFPSALAAYRKACFDRGVRALLPEMKVWHLGCGAAPSYGIAAYFDLLVDHETHGGGLINFKMIPGANHFLHWDDPEKTLQVIVDMVQ</sequence>
<gene>
    <name evidence="2" type="ORF">EVJ58_g9280</name>
</gene>
<evidence type="ECO:0000313" key="3">
    <source>
        <dbReference type="Proteomes" id="UP000298390"/>
    </source>
</evidence>
<name>A0A4Y9XVE5_9APHY</name>
<dbReference type="EMBL" id="SEKV01000782">
    <property type="protein sequence ID" value="TFY53742.1"/>
    <property type="molecule type" value="Genomic_DNA"/>
</dbReference>
<comment type="caution">
    <text evidence="2">The sequence shown here is derived from an EMBL/GenBank/DDBJ whole genome shotgun (WGS) entry which is preliminary data.</text>
</comment>
<proteinExistence type="predicted"/>
<feature type="domain" description="AB hydrolase-1" evidence="1">
    <location>
        <begin position="32"/>
        <end position="336"/>
    </location>
</feature>
<dbReference type="Proteomes" id="UP000298390">
    <property type="component" value="Unassembled WGS sequence"/>
</dbReference>
<dbReference type="SUPFAM" id="SSF53474">
    <property type="entry name" value="alpha/beta-Hydrolases"/>
    <property type="match status" value="1"/>
</dbReference>
<protein>
    <recommendedName>
        <fullName evidence="1">AB hydrolase-1 domain-containing protein</fullName>
    </recommendedName>
</protein>
<dbReference type="Pfam" id="PF12697">
    <property type="entry name" value="Abhydrolase_6"/>
    <property type="match status" value="1"/>
</dbReference>
<accession>A0A4Y9XVE5</accession>
<dbReference type="InterPro" id="IPR000073">
    <property type="entry name" value="AB_hydrolase_1"/>
</dbReference>
<dbReference type="InterPro" id="IPR029058">
    <property type="entry name" value="AB_hydrolase_fold"/>
</dbReference>
<dbReference type="Gene3D" id="3.40.50.1820">
    <property type="entry name" value="alpha/beta hydrolase"/>
    <property type="match status" value="1"/>
</dbReference>
<organism evidence="2 3">
    <name type="scientific">Rhodofomes roseus</name>
    <dbReference type="NCBI Taxonomy" id="34475"/>
    <lineage>
        <taxon>Eukaryota</taxon>
        <taxon>Fungi</taxon>
        <taxon>Dikarya</taxon>
        <taxon>Basidiomycota</taxon>
        <taxon>Agaricomycotina</taxon>
        <taxon>Agaricomycetes</taxon>
        <taxon>Polyporales</taxon>
        <taxon>Rhodofomes</taxon>
    </lineage>
</organism>